<dbReference type="RefSeq" id="XP_005646622.1">
    <property type="nucleotide sequence ID" value="XM_005646565.1"/>
</dbReference>
<dbReference type="Proteomes" id="UP000007264">
    <property type="component" value="Unassembled WGS sequence"/>
</dbReference>
<evidence type="ECO:0000313" key="2">
    <source>
        <dbReference type="Proteomes" id="UP000007264"/>
    </source>
</evidence>
<proteinExistence type="predicted"/>
<dbReference type="EMBL" id="AGSI01000011">
    <property type="protein sequence ID" value="EIE22078.1"/>
    <property type="molecule type" value="Genomic_DNA"/>
</dbReference>
<dbReference type="KEGG" id="csl:COCSUDRAFT_56510"/>
<gene>
    <name evidence="1" type="ORF">COCSUDRAFT_56510</name>
</gene>
<organism evidence="1 2">
    <name type="scientific">Coccomyxa subellipsoidea (strain C-169)</name>
    <name type="common">Green microalga</name>
    <dbReference type="NCBI Taxonomy" id="574566"/>
    <lineage>
        <taxon>Eukaryota</taxon>
        <taxon>Viridiplantae</taxon>
        <taxon>Chlorophyta</taxon>
        <taxon>core chlorophytes</taxon>
        <taxon>Trebouxiophyceae</taxon>
        <taxon>Trebouxiophyceae incertae sedis</taxon>
        <taxon>Coccomyxaceae</taxon>
        <taxon>Coccomyxa</taxon>
        <taxon>Coccomyxa subellipsoidea</taxon>
    </lineage>
</organism>
<dbReference type="AlphaFoldDB" id="I0YUK9"/>
<sequence length="87" mass="9975">MTDDVGMWRGSGFWFSNQPLIATVRHLLEVNDGRPKTIMASYPDDALGKTVEEFRVSEQDDIAVLKGTRMPPSFMGDIMRWQLSWLQ</sequence>
<accession>I0YUK9</accession>
<protein>
    <submittedName>
        <fullName evidence="1">Uncharacterized protein</fullName>
    </submittedName>
</protein>
<name>I0YUK9_COCSC</name>
<evidence type="ECO:0000313" key="1">
    <source>
        <dbReference type="EMBL" id="EIE22078.1"/>
    </source>
</evidence>
<reference evidence="1 2" key="1">
    <citation type="journal article" date="2012" name="Genome Biol.">
        <title>The genome of the polar eukaryotic microalga coccomyxa subellipsoidea reveals traits of cold adaptation.</title>
        <authorList>
            <person name="Blanc G."/>
            <person name="Agarkova I."/>
            <person name="Grimwood J."/>
            <person name="Kuo A."/>
            <person name="Brueggeman A."/>
            <person name="Dunigan D."/>
            <person name="Gurnon J."/>
            <person name="Ladunga I."/>
            <person name="Lindquist E."/>
            <person name="Lucas S."/>
            <person name="Pangilinan J."/>
            <person name="Proschold T."/>
            <person name="Salamov A."/>
            <person name="Schmutz J."/>
            <person name="Weeks D."/>
            <person name="Yamada T."/>
            <person name="Claverie J.M."/>
            <person name="Grigoriev I."/>
            <person name="Van Etten J."/>
            <person name="Lomsadze A."/>
            <person name="Borodovsky M."/>
        </authorList>
    </citation>
    <scope>NUCLEOTIDE SEQUENCE [LARGE SCALE GENOMIC DNA]</scope>
    <source>
        <strain evidence="1 2">C-169</strain>
    </source>
</reference>
<keyword evidence="2" id="KW-1185">Reference proteome</keyword>
<comment type="caution">
    <text evidence="1">The sequence shown here is derived from an EMBL/GenBank/DDBJ whole genome shotgun (WGS) entry which is preliminary data.</text>
</comment>
<dbReference type="GeneID" id="17040063"/>